<accession>A0A367JVM9</accession>
<sequence length="75" mass="8385">MSSQNSDPGNFADRPKEEVENIALRSGRATDRNFAPARERASEAGRKGGLHSGVNFDRRIERTRQAGRNLEQETD</sequence>
<protein>
    <recommendedName>
        <fullName evidence="4">Stress-induced protein</fullName>
    </recommendedName>
</protein>
<gene>
    <name evidence="2" type="ORF">CU097_007207</name>
</gene>
<evidence type="ECO:0000256" key="1">
    <source>
        <dbReference type="SAM" id="MobiDB-lite"/>
    </source>
</evidence>
<evidence type="ECO:0000313" key="3">
    <source>
        <dbReference type="Proteomes" id="UP000252139"/>
    </source>
</evidence>
<dbReference type="EMBL" id="PJQL01000624">
    <property type="protein sequence ID" value="RCH94052.1"/>
    <property type="molecule type" value="Genomic_DNA"/>
</dbReference>
<comment type="caution">
    <text evidence="2">The sequence shown here is derived from an EMBL/GenBank/DDBJ whole genome shotgun (WGS) entry which is preliminary data.</text>
</comment>
<proteinExistence type="predicted"/>
<organism evidence="2 3">
    <name type="scientific">Rhizopus azygosporus</name>
    <name type="common">Rhizopus microsporus var. azygosporus</name>
    <dbReference type="NCBI Taxonomy" id="86630"/>
    <lineage>
        <taxon>Eukaryota</taxon>
        <taxon>Fungi</taxon>
        <taxon>Fungi incertae sedis</taxon>
        <taxon>Mucoromycota</taxon>
        <taxon>Mucoromycotina</taxon>
        <taxon>Mucoromycetes</taxon>
        <taxon>Mucorales</taxon>
        <taxon>Mucorineae</taxon>
        <taxon>Rhizopodaceae</taxon>
        <taxon>Rhizopus</taxon>
    </lineage>
</organism>
<reference evidence="2 3" key="1">
    <citation type="journal article" date="2018" name="G3 (Bethesda)">
        <title>Phylogenetic and Phylogenomic Definition of Rhizopus Species.</title>
        <authorList>
            <person name="Gryganskyi A.P."/>
            <person name="Golan J."/>
            <person name="Dolatabadi S."/>
            <person name="Mondo S."/>
            <person name="Robb S."/>
            <person name="Idnurm A."/>
            <person name="Muszewska A."/>
            <person name="Steczkiewicz K."/>
            <person name="Masonjones S."/>
            <person name="Liao H.L."/>
            <person name="Gajdeczka M.T."/>
            <person name="Anike F."/>
            <person name="Vuek A."/>
            <person name="Anishchenko I.M."/>
            <person name="Voigt K."/>
            <person name="de Hoog G.S."/>
            <person name="Smith M.E."/>
            <person name="Heitman J."/>
            <person name="Vilgalys R."/>
            <person name="Stajich J.E."/>
        </authorList>
    </citation>
    <scope>NUCLEOTIDE SEQUENCE [LARGE SCALE GENOMIC DNA]</scope>
    <source>
        <strain evidence="2 3">CBS 357.93</strain>
    </source>
</reference>
<feature type="compositionally biased region" description="Basic and acidic residues" evidence="1">
    <location>
        <begin position="37"/>
        <end position="46"/>
    </location>
</feature>
<evidence type="ECO:0000313" key="2">
    <source>
        <dbReference type="EMBL" id="RCH94052.1"/>
    </source>
</evidence>
<dbReference type="AlphaFoldDB" id="A0A367JVM9"/>
<dbReference type="Proteomes" id="UP000252139">
    <property type="component" value="Unassembled WGS sequence"/>
</dbReference>
<keyword evidence="3" id="KW-1185">Reference proteome</keyword>
<feature type="region of interest" description="Disordered" evidence="1">
    <location>
        <begin position="1"/>
        <end position="75"/>
    </location>
</feature>
<dbReference type="OrthoDB" id="2137750at2759"/>
<name>A0A367JVM9_RHIAZ</name>
<evidence type="ECO:0008006" key="4">
    <source>
        <dbReference type="Google" id="ProtNLM"/>
    </source>
</evidence>